<comment type="subcellular location">
    <subcellularLocation>
        <location evidence="1">Membrane</location>
        <topology evidence="1">Multi-pass membrane protein</topology>
    </subcellularLocation>
</comment>
<evidence type="ECO:0000256" key="4">
    <source>
        <dbReference type="ARBA" id="ARBA00022989"/>
    </source>
</evidence>
<gene>
    <name evidence="6" type="ORF">IPOD504_LOCUS17256</name>
</gene>
<dbReference type="Proteomes" id="UP000837857">
    <property type="component" value="Chromosome 9"/>
</dbReference>
<feature type="non-terminal residue" evidence="6">
    <location>
        <position position="1"/>
    </location>
</feature>
<sequence>MYRLGCFRDDIVFFIFLYQRWIYKVDHKRVNEFGFSGEMEQQKKESENGNLAIAEVPSYTLEKTMPNPEVSEKNCE</sequence>
<reference evidence="6" key="1">
    <citation type="submission" date="2022-03" db="EMBL/GenBank/DDBJ databases">
        <authorList>
            <person name="Martin H S."/>
        </authorList>
    </citation>
    <scope>NUCLEOTIDE SEQUENCE</scope>
</reference>
<evidence type="ECO:0000313" key="7">
    <source>
        <dbReference type="Proteomes" id="UP000837857"/>
    </source>
</evidence>
<comment type="similarity">
    <text evidence="2">Belongs to the CLPTM1 family.</text>
</comment>
<keyword evidence="4" id="KW-1133">Transmembrane helix</keyword>
<name>A0ABN8J6M8_9NEOP</name>
<keyword evidence="5" id="KW-0472">Membrane</keyword>
<dbReference type="PANTHER" id="PTHR21347:SF14">
    <property type="entry name" value="LIPID SCRAMBLASE CLPTM1-RELATED"/>
    <property type="match status" value="1"/>
</dbReference>
<proteinExistence type="inferred from homology"/>
<protein>
    <submittedName>
        <fullName evidence="6">Uncharacterized protein</fullName>
    </submittedName>
</protein>
<accession>A0ABN8J6M8</accession>
<evidence type="ECO:0000256" key="3">
    <source>
        <dbReference type="ARBA" id="ARBA00022692"/>
    </source>
</evidence>
<keyword evidence="3" id="KW-0812">Transmembrane</keyword>
<dbReference type="InterPro" id="IPR008429">
    <property type="entry name" value="CLPTM1"/>
</dbReference>
<organism evidence="6 7">
    <name type="scientific">Iphiclides podalirius</name>
    <name type="common">scarce swallowtail</name>
    <dbReference type="NCBI Taxonomy" id="110791"/>
    <lineage>
        <taxon>Eukaryota</taxon>
        <taxon>Metazoa</taxon>
        <taxon>Ecdysozoa</taxon>
        <taxon>Arthropoda</taxon>
        <taxon>Hexapoda</taxon>
        <taxon>Insecta</taxon>
        <taxon>Pterygota</taxon>
        <taxon>Neoptera</taxon>
        <taxon>Endopterygota</taxon>
        <taxon>Lepidoptera</taxon>
        <taxon>Glossata</taxon>
        <taxon>Ditrysia</taxon>
        <taxon>Papilionoidea</taxon>
        <taxon>Papilionidae</taxon>
        <taxon>Papilioninae</taxon>
        <taxon>Iphiclides</taxon>
    </lineage>
</organism>
<evidence type="ECO:0000313" key="6">
    <source>
        <dbReference type="EMBL" id="CAH2076372.1"/>
    </source>
</evidence>
<dbReference type="EMBL" id="OW152821">
    <property type="protein sequence ID" value="CAH2076372.1"/>
    <property type="molecule type" value="Genomic_DNA"/>
</dbReference>
<dbReference type="PANTHER" id="PTHR21347">
    <property type="entry name" value="CLEFT LIP AND PALATE ASSOCIATED TRANSMEMBRANE PROTEIN-RELATED"/>
    <property type="match status" value="1"/>
</dbReference>
<keyword evidence="7" id="KW-1185">Reference proteome</keyword>
<evidence type="ECO:0000256" key="5">
    <source>
        <dbReference type="ARBA" id="ARBA00023136"/>
    </source>
</evidence>
<evidence type="ECO:0000256" key="1">
    <source>
        <dbReference type="ARBA" id="ARBA00004141"/>
    </source>
</evidence>
<evidence type="ECO:0000256" key="2">
    <source>
        <dbReference type="ARBA" id="ARBA00009310"/>
    </source>
</evidence>